<keyword evidence="1" id="KW-0805">Transcription regulation</keyword>
<evidence type="ECO:0000256" key="2">
    <source>
        <dbReference type="ARBA" id="ARBA00023125"/>
    </source>
</evidence>
<dbReference type="Proteomes" id="UP000582231">
    <property type="component" value="Unassembled WGS sequence"/>
</dbReference>
<reference evidence="6 7" key="1">
    <citation type="submission" date="2020-07" db="EMBL/GenBank/DDBJ databases">
        <title>Sequencing the genomes of 1000 actinobacteria strains.</title>
        <authorList>
            <person name="Klenk H.-P."/>
        </authorList>
    </citation>
    <scope>NUCLEOTIDE SEQUENCE [LARGE SCALE GENOMIC DNA]</scope>
    <source>
        <strain evidence="6 7">DSM 19082</strain>
    </source>
</reference>
<dbReference type="SUPFAM" id="SSF46689">
    <property type="entry name" value="Homeodomain-like"/>
    <property type="match status" value="2"/>
</dbReference>
<evidence type="ECO:0000313" key="6">
    <source>
        <dbReference type="EMBL" id="NYD32808.1"/>
    </source>
</evidence>
<evidence type="ECO:0000256" key="1">
    <source>
        <dbReference type="ARBA" id="ARBA00023015"/>
    </source>
</evidence>
<dbReference type="InterPro" id="IPR037923">
    <property type="entry name" value="HTH-like"/>
</dbReference>
<evidence type="ECO:0000256" key="3">
    <source>
        <dbReference type="ARBA" id="ARBA00023159"/>
    </source>
</evidence>
<dbReference type="InterPro" id="IPR050204">
    <property type="entry name" value="AraC_XylS_family_regulators"/>
</dbReference>
<organism evidence="6 7">
    <name type="scientific">Nocardioides kongjuensis</name>
    <dbReference type="NCBI Taxonomy" id="349522"/>
    <lineage>
        <taxon>Bacteria</taxon>
        <taxon>Bacillati</taxon>
        <taxon>Actinomycetota</taxon>
        <taxon>Actinomycetes</taxon>
        <taxon>Propionibacteriales</taxon>
        <taxon>Nocardioidaceae</taxon>
        <taxon>Nocardioides</taxon>
    </lineage>
</organism>
<dbReference type="InterPro" id="IPR018060">
    <property type="entry name" value="HTH_AraC"/>
</dbReference>
<dbReference type="PROSITE" id="PS00041">
    <property type="entry name" value="HTH_ARAC_FAMILY_1"/>
    <property type="match status" value="1"/>
</dbReference>
<keyword evidence="3" id="KW-0010">Activator</keyword>
<dbReference type="Gene3D" id="1.10.10.60">
    <property type="entry name" value="Homeodomain-like"/>
    <property type="match status" value="1"/>
</dbReference>
<evidence type="ECO:0000259" key="5">
    <source>
        <dbReference type="PROSITE" id="PS01124"/>
    </source>
</evidence>
<keyword evidence="2 6" id="KW-0238">DNA-binding</keyword>
<dbReference type="PROSITE" id="PS01124">
    <property type="entry name" value="HTH_ARAC_FAMILY_2"/>
    <property type="match status" value="1"/>
</dbReference>
<dbReference type="GO" id="GO:0043565">
    <property type="term" value="F:sequence-specific DNA binding"/>
    <property type="evidence" value="ECO:0007669"/>
    <property type="project" value="InterPro"/>
</dbReference>
<dbReference type="InterPro" id="IPR018062">
    <property type="entry name" value="HTH_AraC-typ_CS"/>
</dbReference>
<dbReference type="InterPro" id="IPR009057">
    <property type="entry name" value="Homeodomain-like_sf"/>
</dbReference>
<dbReference type="PANTHER" id="PTHR46796">
    <property type="entry name" value="HTH-TYPE TRANSCRIPTIONAL ACTIVATOR RHAS-RELATED"/>
    <property type="match status" value="1"/>
</dbReference>
<evidence type="ECO:0000256" key="4">
    <source>
        <dbReference type="ARBA" id="ARBA00023163"/>
    </source>
</evidence>
<sequence length="327" mass="35045">MGVPALARLTVDHGRSVLAGTGDADQVIEACTGALRPHTLTVHEAGSPLATRLTHVPLQDVSVNLLRYGAQVTVSSGDGVLDDYLLTLPVAGAGRFRYGDAVAVATPERGVIIGPHREFEFAFDQDWDQVVVRLDRTRVESVAAALTGEVGPVHFELALADGIGSLDGLLESAVSLVDSTAVEHRPQLLWQFEQLLIETLLLAQPNNRTTAPRPEAGRPVSPRVRQAMDFMVDRIGEPVTVTAVAEACGTSVRSLQSAFRTELATTPVQWLRAQRLERAHALLASGAPGLSVTDVAYRCGFFHLGEFGAAFRARYGLTPSALLSSRR</sequence>
<evidence type="ECO:0000313" key="7">
    <source>
        <dbReference type="Proteomes" id="UP000582231"/>
    </source>
</evidence>
<keyword evidence="4" id="KW-0804">Transcription</keyword>
<dbReference type="SUPFAM" id="SSF51215">
    <property type="entry name" value="Regulatory protein AraC"/>
    <property type="match status" value="1"/>
</dbReference>
<name>A0A852RQH0_9ACTN</name>
<accession>A0A852RQH0</accession>
<keyword evidence="7" id="KW-1185">Reference proteome</keyword>
<dbReference type="RefSeq" id="WP_179728932.1">
    <property type="nucleotide sequence ID" value="NZ_BAABEF010000001.1"/>
</dbReference>
<dbReference type="GO" id="GO:0003700">
    <property type="term" value="F:DNA-binding transcription factor activity"/>
    <property type="evidence" value="ECO:0007669"/>
    <property type="project" value="InterPro"/>
</dbReference>
<gene>
    <name evidence="6" type="ORF">BJ958_004354</name>
</gene>
<feature type="domain" description="HTH araC/xylS-type" evidence="5">
    <location>
        <begin position="225"/>
        <end position="325"/>
    </location>
</feature>
<dbReference type="EMBL" id="JACCBF010000001">
    <property type="protein sequence ID" value="NYD32808.1"/>
    <property type="molecule type" value="Genomic_DNA"/>
</dbReference>
<dbReference type="InterPro" id="IPR035418">
    <property type="entry name" value="AraC-bd_2"/>
</dbReference>
<dbReference type="Pfam" id="PF12833">
    <property type="entry name" value="HTH_18"/>
    <property type="match status" value="1"/>
</dbReference>
<comment type="caution">
    <text evidence="6">The sequence shown here is derived from an EMBL/GenBank/DDBJ whole genome shotgun (WGS) entry which is preliminary data.</text>
</comment>
<dbReference type="SMART" id="SM00342">
    <property type="entry name" value="HTH_ARAC"/>
    <property type="match status" value="1"/>
</dbReference>
<protein>
    <submittedName>
        <fullName evidence="6">AraC-like DNA-binding protein</fullName>
    </submittedName>
</protein>
<proteinExistence type="predicted"/>
<dbReference type="AlphaFoldDB" id="A0A852RQH0"/>
<dbReference type="Pfam" id="PF14525">
    <property type="entry name" value="AraC_binding_2"/>
    <property type="match status" value="1"/>
</dbReference>